<dbReference type="AlphaFoldDB" id="A0A1Q9D7Q7"/>
<dbReference type="EMBL" id="LSRX01000676">
    <property type="protein sequence ID" value="OLP91181.1"/>
    <property type="molecule type" value="Genomic_DNA"/>
</dbReference>
<evidence type="ECO:0000256" key="1">
    <source>
        <dbReference type="SAM" id="MobiDB-lite"/>
    </source>
</evidence>
<reference evidence="2 3" key="1">
    <citation type="submission" date="2016-02" db="EMBL/GenBank/DDBJ databases">
        <title>Genome analysis of coral dinoflagellate symbionts highlights evolutionary adaptations to a symbiotic lifestyle.</title>
        <authorList>
            <person name="Aranda M."/>
            <person name="Li Y."/>
            <person name="Liew Y.J."/>
            <person name="Baumgarten S."/>
            <person name="Simakov O."/>
            <person name="Wilson M."/>
            <person name="Piel J."/>
            <person name="Ashoor H."/>
            <person name="Bougouffa S."/>
            <person name="Bajic V.B."/>
            <person name="Ryu T."/>
            <person name="Ravasi T."/>
            <person name="Bayer T."/>
            <person name="Micklem G."/>
            <person name="Kim H."/>
            <person name="Bhak J."/>
            <person name="Lajeunesse T.C."/>
            <person name="Voolstra C.R."/>
        </authorList>
    </citation>
    <scope>NUCLEOTIDE SEQUENCE [LARGE SCALE GENOMIC DNA]</scope>
    <source>
        <strain evidence="2 3">CCMP2467</strain>
    </source>
</reference>
<dbReference type="Proteomes" id="UP000186817">
    <property type="component" value="Unassembled WGS sequence"/>
</dbReference>
<feature type="compositionally biased region" description="Acidic residues" evidence="1">
    <location>
        <begin position="23"/>
        <end position="47"/>
    </location>
</feature>
<keyword evidence="3" id="KW-1185">Reference proteome</keyword>
<feature type="region of interest" description="Disordered" evidence="1">
    <location>
        <begin position="23"/>
        <end position="57"/>
    </location>
</feature>
<accession>A0A1Q9D7Q7</accession>
<proteinExistence type="predicted"/>
<protein>
    <submittedName>
        <fullName evidence="2">Uncharacterized protein</fullName>
    </submittedName>
</protein>
<comment type="caution">
    <text evidence="2">The sequence shown here is derived from an EMBL/GenBank/DDBJ whole genome shotgun (WGS) entry which is preliminary data.</text>
</comment>
<name>A0A1Q9D7Q7_SYMMI</name>
<organism evidence="2 3">
    <name type="scientific">Symbiodinium microadriaticum</name>
    <name type="common">Dinoflagellate</name>
    <name type="synonym">Zooxanthella microadriatica</name>
    <dbReference type="NCBI Taxonomy" id="2951"/>
    <lineage>
        <taxon>Eukaryota</taxon>
        <taxon>Sar</taxon>
        <taxon>Alveolata</taxon>
        <taxon>Dinophyceae</taxon>
        <taxon>Suessiales</taxon>
        <taxon>Symbiodiniaceae</taxon>
        <taxon>Symbiodinium</taxon>
    </lineage>
</organism>
<sequence length="182" mass="20240">MLRASSAIFSFVVNGKVGVEWVKDEEEGAEHEQEQEQEEQEEHEEQEVSSCAYSVRSDDSGASEECALYKSRPMYTPTVELLKLPRLYGRVSTNVRQKLSSVCSHGIWIFVRLGSKEVAALGYGHPHHQENDARQRAIRIAEKALAYAQHTKALAPTAGADDTGLIAHSDARILELAEAYLQ</sequence>
<evidence type="ECO:0000313" key="3">
    <source>
        <dbReference type="Proteomes" id="UP000186817"/>
    </source>
</evidence>
<evidence type="ECO:0000313" key="2">
    <source>
        <dbReference type="EMBL" id="OLP91181.1"/>
    </source>
</evidence>
<gene>
    <name evidence="2" type="ORF">AK812_SmicGene27146</name>
</gene>